<name>A0ABR2GBV9_9ROSI</name>
<dbReference type="EMBL" id="JBBPBM010000001">
    <property type="protein sequence ID" value="KAK8600389.1"/>
    <property type="molecule type" value="Genomic_DNA"/>
</dbReference>
<feature type="transmembrane region" description="Helical" evidence="10">
    <location>
        <begin position="223"/>
        <end position="240"/>
    </location>
</feature>
<keyword evidence="5" id="KW-0805">Transcription regulation</keyword>
<evidence type="ECO:0000256" key="7">
    <source>
        <dbReference type="ARBA" id="ARBA00023136"/>
    </source>
</evidence>
<keyword evidence="7 10" id="KW-0472">Membrane</keyword>
<keyword evidence="2" id="KW-0813">Transport</keyword>
<evidence type="ECO:0000256" key="3">
    <source>
        <dbReference type="ARBA" id="ARBA00022692"/>
    </source>
</evidence>
<accession>A0ABR2GBV9</accession>
<evidence type="ECO:0000256" key="1">
    <source>
        <dbReference type="ARBA" id="ARBA00004141"/>
    </source>
</evidence>
<evidence type="ECO:0000259" key="11">
    <source>
        <dbReference type="PROSITE" id="PS51005"/>
    </source>
</evidence>
<dbReference type="PROSITE" id="PS51005">
    <property type="entry name" value="NAC"/>
    <property type="match status" value="1"/>
</dbReference>
<organism evidence="12 13">
    <name type="scientific">Hibiscus sabdariffa</name>
    <name type="common">roselle</name>
    <dbReference type="NCBI Taxonomy" id="183260"/>
    <lineage>
        <taxon>Eukaryota</taxon>
        <taxon>Viridiplantae</taxon>
        <taxon>Streptophyta</taxon>
        <taxon>Embryophyta</taxon>
        <taxon>Tracheophyta</taxon>
        <taxon>Spermatophyta</taxon>
        <taxon>Magnoliopsida</taxon>
        <taxon>eudicotyledons</taxon>
        <taxon>Gunneridae</taxon>
        <taxon>Pentapetalae</taxon>
        <taxon>rosids</taxon>
        <taxon>malvids</taxon>
        <taxon>Malvales</taxon>
        <taxon>Malvaceae</taxon>
        <taxon>Malvoideae</taxon>
        <taxon>Hibiscus</taxon>
    </lineage>
</organism>
<evidence type="ECO:0000256" key="2">
    <source>
        <dbReference type="ARBA" id="ARBA00022448"/>
    </source>
</evidence>
<evidence type="ECO:0000313" key="12">
    <source>
        <dbReference type="EMBL" id="KAK8600389.1"/>
    </source>
</evidence>
<dbReference type="InterPro" id="IPR003441">
    <property type="entry name" value="NAC-dom"/>
</dbReference>
<evidence type="ECO:0000256" key="10">
    <source>
        <dbReference type="SAM" id="Phobius"/>
    </source>
</evidence>
<keyword evidence="8" id="KW-0804">Transcription</keyword>
<evidence type="ECO:0000313" key="13">
    <source>
        <dbReference type="Proteomes" id="UP001472677"/>
    </source>
</evidence>
<dbReference type="PANTHER" id="PTHR48041">
    <property type="entry name" value="ABC TRANSPORTER G FAMILY MEMBER 28"/>
    <property type="match status" value="1"/>
</dbReference>
<reference evidence="12 13" key="1">
    <citation type="journal article" date="2024" name="G3 (Bethesda)">
        <title>Genome assembly of Hibiscus sabdariffa L. provides insights into metabolisms of medicinal natural products.</title>
        <authorList>
            <person name="Kim T."/>
        </authorList>
    </citation>
    <scope>NUCLEOTIDE SEQUENCE [LARGE SCALE GENOMIC DNA]</scope>
    <source>
        <strain evidence="12">TK-2024</strain>
        <tissue evidence="12">Old leaves</tissue>
    </source>
</reference>
<evidence type="ECO:0000256" key="4">
    <source>
        <dbReference type="ARBA" id="ARBA00022989"/>
    </source>
</evidence>
<proteinExistence type="predicted"/>
<evidence type="ECO:0000256" key="9">
    <source>
        <dbReference type="ARBA" id="ARBA00023242"/>
    </source>
</evidence>
<dbReference type="Proteomes" id="UP001472677">
    <property type="component" value="Unassembled WGS sequence"/>
</dbReference>
<dbReference type="SUPFAM" id="SSF101941">
    <property type="entry name" value="NAC domain"/>
    <property type="match status" value="1"/>
</dbReference>
<keyword evidence="13" id="KW-1185">Reference proteome</keyword>
<keyword evidence="6" id="KW-0238">DNA-binding</keyword>
<keyword evidence="3 10" id="KW-0812">Transmembrane</keyword>
<dbReference type="Pfam" id="PF02365">
    <property type="entry name" value="NAM"/>
    <property type="match status" value="1"/>
</dbReference>
<keyword evidence="4 10" id="KW-1133">Transmembrane helix</keyword>
<protein>
    <recommendedName>
        <fullName evidence="11">NAC domain-containing protein</fullName>
    </recommendedName>
</protein>
<evidence type="ECO:0000256" key="8">
    <source>
        <dbReference type="ARBA" id="ARBA00023163"/>
    </source>
</evidence>
<feature type="domain" description="NAC" evidence="11">
    <location>
        <begin position="254"/>
        <end position="372"/>
    </location>
</feature>
<dbReference type="PANTHER" id="PTHR48041:SF22">
    <property type="entry name" value="ABC TRANSPORTER G FAMILY MEMBER 9"/>
    <property type="match status" value="1"/>
</dbReference>
<evidence type="ECO:0000256" key="5">
    <source>
        <dbReference type="ARBA" id="ARBA00023015"/>
    </source>
</evidence>
<dbReference type="InterPro" id="IPR050352">
    <property type="entry name" value="ABCG_transporters"/>
</dbReference>
<sequence length="372" mass="42214">MIASLNLMDISFRAISVSLLPSPLTFHVMIAIDLSRCDNIPDKQTQQSPIKKVQLQTKQLGQQQRKTEKPGTLDQPKGLLVIRREPSVFRTWINRSGPLFEHQIRPISRHEPFRFPIGSCKWLVMVESDISHLQDQIGLLFFMLGFSAIFPLMKAIFSFHLPTRTNDATKRTIISFHYNHILDVWSETYIAKLPSHITVLYRILVSQGVGLAIGSLVMDLKAVIILCLVMIFLLIGGFFIQHAPSFISWIKYFSFTGYTFKIPLRSHFEPNEMYPYDGGDDEIGKFFKVEDFPSAKVVGLENQSVYIFAMGVMLVGYRHRDRKYPNGGRPNREATSGYWKATETDKPVLNSGGAQKAGVKKAPVGFLRQKAS</sequence>
<feature type="transmembrane region" description="Helical" evidence="10">
    <location>
        <begin position="137"/>
        <end position="161"/>
    </location>
</feature>
<gene>
    <name evidence="12" type="ORF">V6N12_050243</name>
</gene>
<dbReference type="InterPro" id="IPR036093">
    <property type="entry name" value="NAC_dom_sf"/>
</dbReference>
<keyword evidence="9" id="KW-0539">Nucleus</keyword>
<comment type="subcellular location">
    <subcellularLocation>
        <location evidence="1">Membrane</location>
        <topology evidence="1">Multi-pass membrane protein</topology>
    </subcellularLocation>
</comment>
<comment type="caution">
    <text evidence="12">The sequence shown here is derived from an EMBL/GenBank/DDBJ whole genome shotgun (WGS) entry which is preliminary data.</text>
</comment>
<evidence type="ECO:0000256" key="6">
    <source>
        <dbReference type="ARBA" id="ARBA00023125"/>
    </source>
</evidence>
<dbReference type="Gene3D" id="2.170.150.80">
    <property type="entry name" value="NAC domain"/>
    <property type="match status" value="1"/>
</dbReference>